<dbReference type="GO" id="GO:0032197">
    <property type="term" value="P:retrotransposition"/>
    <property type="evidence" value="ECO:0000318"/>
    <property type="project" value="GO_Central"/>
</dbReference>
<dbReference type="SMR" id="F6PV35"/>
<reference evidence="9" key="2">
    <citation type="submission" date="2025-08" db="UniProtKB">
        <authorList>
            <consortium name="Ensembl"/>
        </authorList>
    </citation>
    <scope>IDENTIFICATION</scope>
    <source>
        <strain evidence="9">Thoroughbred</strain>
    </source>
</reference>
<dbReference type="InterPro" id="IPR042566">
    <property type="entry name" value="L1_C"/>
</dbReference>
<dbReference type="InterPro" id="IPR043636">
    <property type="entry name" value="L1_RRM_dom"/>
</dbReference>
<accession>F6PV35</accession>
<dbReference type="Gene3D" id="3.30.70.1820">
    <property type="entry name" value="L1 transposable element, RRM domain"/>
    <property type="match status" value="1"/>
</dbReference>
<dbReference type="FunFam" id="3.30.250.20:FF:000002">
    <property type="entry name" value="LINE1 type transposase domain containing 1"/>
    <property type="match status" value="2"/>
</dbReference>
<proteinExistence type="inferred from homology"/>
<dbReference type="Pfam" id="PF02994">
    <property type="entry name" value="Transposase_22"/>
    <property type="match status" value="1"/>
</dbReference>
<evidence type="ECO:0000256" key="5">
    <source>
        <dbReference type="SAM" id="Coils"/>
    </source>
</evidence>
<dbReference type="Pfam" id="PF17490">
    <property type="entry name" value="Tnp_22_dsRBD"/>
    <property type="match status" value="2"/>
</dbReference>
<dbReference type="OMA" id="KGFNPRI"/>
<dbReference type="HOGENOM" id="CLU_336140_0_0_1"/>
<dbReference type="Ensembl" id="ENSECAT00000013745.4">
    <property type="protein sequence ID" value="ENSECAP00000010930.3"/>
    <property type="gene ID" value="ENSECAG00000013248.4"/>
</dbReference>
<gene>
    <name evidence="9" type="primary">L1TD1</name>
</gene>
<feature type="region of interest" description="Disordered" evidence="6">
    <location>
        <begin position="137"/>
        <end position="164"/>
    </location>
</feature>
<dbReference type="Bgee" id="ENSECAG00000013248">
    <property type="expression patterns" value="Expressed in inner cell mass and 11 other cell types or tissues"/>
</dbReference>
<dbReference type="FunFam" id="3.30.70.1820:FF:000002">
    <property type="entry name" value="LINE-1 retrotransposable element ORF1 protein"/>
    <property type="match status" value="1"/>
</dbReference>
<dbReference type="Proteomes" id="UP000002281">
    <property type="component" value="Chromosome 5"/>
</dbReference>
<dbReference type="PANTHER" id="PTHR11505">
    <property type="entry name" value="L1 TRANSPOSABLE ELEMENT-RELATED"/>
    <property type="match status" value="1"/>
</dbReference>
<dbReference type="InParanoid" id="F6PV35"/>
<evidence type="ECO:0000256" key="6">
    <source>
        <dbReference type="SAM" id="MobiDB-lite"/>
    </source>
</evidence>
<evidence type="ECO:0000313" key="9">
    <source>
        <dbReference type="Ensembl" id="ENSECAP00000010930.3"/>
    </source>
</evidence>
<sequence>MFSVQSKIARRAKKQQNITRVERNQLIETDQEMAQILDLKYKDISTAIMKNCEVLMEKLELMIEERKESLKNDLKEISGVKSTISDMKNPKKSSTRRDWERMKDLASQKTGLLEKLRENSKIVEDVENLTFKRKGINKPSSKLDKAKEYSTNQGKKLSPNESQNHKVMESFEEAICIIDDRCRNCNSRIEVTVRENREDELVEEVREEKIPQNFKTKEKILKVDREDEAAGLTLAADFSSATLDVRKRWSDVFNILRENDFEPKFLCRVKLAFKCDGEIRTFSDMQSLSKFTSQKSFMKELLKDVLPQDEKIEKGRKYGIQEKMDETLIHSQYGAGGTTSDGLSFLFIKEVKVAEPEEVENLETQEQQSSELEKEGEGASELEEEAEGASNLEEESEGASDLEEESEGASDLGEEREGASELGEEGEGASVLCEEQDSNFQHHTVVNPKLRVEEIASDDLKVPLIKEVGDSEPEEKEEGKESEAEKVKTASQIEKKGASHTLKETAFSYLASDSKKEKLTKHQMVQKTQNKETAMPRNQGTGTLCPSLCLASPSKSVEISSDKQKKHACTNLSTPSGITKLLRKTEKERHSTLQTEELTSKEPDLIQGTEENFRTSVINVFREIQEEIGNIKNCHPEVLEINSVDALRSRIDVLEERMNNLEDRIEEFSKDTMEMAKWVIKKERLRYMEDRSRSCNIRLIGIPEKHNQGNRAEDIIKEMIQENFPELKKESRLEIACAYRVPSKIDKQRLTPRHILVRFWNFGDREKVMMAAREKKEVTYRGKRIRLTADLSLDTLDARSKWRNIIRVLQSKGFNPRILYPAILAFDFEGKAKAFFDVKEFRKFAFCTPSLKELLEDII</sequence>
<feature type="compositionally biased region" description="Acidic residues" evidence="6">
    <location>
        <begin position="378"/>
        <end position="412"/>
    </location>
</feature>
<reference evidence="9 10" key="1">
    <citation type="journal article" date="2009" name="Science">
        <title>Genome sequence, comparative analysis, and population genetics of the domestic horse.</title>
        <authorList>
            <consortium name="Broad Institute Genome Sequencing Platform"/>
            <consortium name="Broad Institute Whole Genome Assembly Team"/>
            <person name="Wade C.M."/>
            <person name="Giulotto E."/>
            <person name="Sigurdsson S."/>
            <person name="Zoli M."/>
            <person name="Gnerre S."/>
            <person name="Imsland F."/>
            <person name="Lear T.L."/>
            <person name="Adelson D.L."/>
            <person name="Bailey E."/>
            <person name="Bellone R.R."/>
            <person name="Bloecker H."/>
            <person name="Distl O."/>
            <person name="Edgar R.C."/>
            <person name="Garber M."/>
            <person name="Leeb T."/>
            <person name="Mauceli E."/>
            <person name="MacLeod J.N."/>
            <person name="Penedo M.C.T."/>
            <person name="Raison J.M."/>
            <person name="Sharpe T."/>
            <person name="Vogel J."/>
            <person name="Andersson L."/>
            <person name="Antczak D.F."/>
            <person name="Biagi T."/>
            <person name="Binns M.M."/>
            <person name="Chowdhary B.P."/>
            <person name="Coleman S.J."/>
            <person name="Della Valle G."/>
            <person name="Fryc S."/>
            <person name="Guerin G."/>
            <person name="Hasegawa T."/>
            <person name="Hill E.W."/>
            <person name="Jurka J."/>
            <person name="Kiialainen A."/>
            <person name="Lindgren G."/>
            <person name="Liu J."/>
            <person name="Magnani E."/>
            <person name="Mickelson J.R."/>
            <person name="Murray J."/>
            <person name="Nergadze S.G."/>
            <person name="Onofrio R."/>
            <person name="Pedroni S."/>
            <person name="Piras M.F."/>
            <person name="Raudsepp T."/>
            <person name="Rocchi M."/>
            <person name="Roeed K.H."/>
            <person name="Ryder O.A."/>
            <person name="Searle S."/>
            <person name="Skow L."/>
            <person name="Swinburne J.E."/>
            <person name="Syvaenen A.C."/>
            <person name="Tozaki T."/>
            <person name="Valberg S.J."/>
            <person name="Vaudin M."/>
            <person name="White J.R."/>
            <person name="Zody M.C."/>
            <person name="Lander E.S."/>
            <person name="Lindblad-Toh K."/>
        </authorList>
    </citation>
    <scope>NUCLEOTIDE SEQUENCE [LARGE SCALE GENOMIC DNA]</scope>
    <source>
        <strain evidence="9 10">Thoroughbred</strain>
    </source>
</reference>
<keyword evidence="1" id="KW-0597">Phosphoprotein</keyword>
<feature type="region of interest" description="Disordered" evidence="6">
    <location>
        <begin position="357"/>
        <end position="447"/>
    </location>
</feature>
<feature type="compositionally biased region" description="Polar residues" evidence="6">
    <location>
        <begin position="149"/>
        <end position="162"/>
    </location>
</feature>
<evidence type="ECO:0000259" key="7">
    <source>
        <dbReference type="Pfam" id="PF02994"/>
    </source>
</evidence>
<dbReference type="InterPro" id="IPR035300">
    <property type="entry name" value="L1_dsRBD"/>
</dbReference>
<comment type="similarity">
    <text evidence="2">Belongs to the transposase 22 family.</text>
</comment>
<dbReference type="PaxDb" id="9796-ENSECAP00000010930"/>
<feature type="region of interest" description="Disordered" evidence="6">
    <location>
        <begin position="463"/>
        <end position="502"/>
    </location>
</feature>
<protein>
    <recommendedName>
        <fullName evidence="3">LINE-1 type transposase domain-containing protein 1</fullName>
    </recommendedName>
    <alternativeName>
        <fullName evidence="4">ES cell-associated protein 11</fullName>
    </alternativeName>
</protein>
<feature type="coiled-coil region" evidence="5">
    <location>
        <begin position="644"/>
        <end position="671"/>
    </location>
</feature>
<keyword evidence="10" id="KW-1185">Reference proteome</keyword>
<dbReference type="Gene3D" id="3.30.250.20">
    <property type="entry name" value="L1 transposable element, C-terminal domain"/>
    <property type="match status" value="2"/>
</dbReference>
<name>F6PV35_HORSE</name>
<dbReference type="GeneTree" id="ENSGT01050000244818"/>
<evidence type="ECO:0000259" key="8">
    <source>
        <dbReference type="Pfam" id="PF17490"/>
    </source>
</evidence>
<organism evidence="9 10">
    <name type="scientific">Equus caballus</name>
    <name type="common">Horse</name>
    <dbReference type="NCBI Taxonomy" id="9796"/>
    <lineage>
        <taxon>Eukaryota</taxon>
        <taxon>Metazoa</taxon>
        <taxon>Chordata</taxon>
        <taxon>Craniata</taxon>
        <taxon>Vertebrata</taxon>
        <taxon>Euteleostomi</taxon>
        <taxon>Mammalia</taxon>
        <taxon>Eutheria</taxon>
        <taxon>Laurasiatheria</taxon>
        <taxon>Perissodactyla</taxon>
        <taxon>Equidae</taxon>
        <taxon>Equus</taxon>
    </lineage>
</organism>
<evidence type="ECO:0000256" key="4">
    <source>
        <dbReference type="ARBA" id="ARBA00080263"/>
    </source>
</evidence>
<feature type="domain" description="L1 transposable element RRM" evidence="7">
    <location>
        <begin position="695"/>
        <end position="790"/>
    </location>
</feature>
<dbReference type="InterPro" id="IPR004244">
    <property type="entry name" value="Transposase_22"/>
</dbReference>
<keyword evidence="5" id="KW-0175">Coiled coil</keyword>
<evidence type="ECO:0000256" key="1">
    <source>
        <dbReference type="ARBA" id="ARBA00022553"/>
    </source>
</evidence>
<evidence type="ECO:0000256" key="2">
    <source>
        <dbReference type="ARBA" id="ARBA00061640"/>
    </source>
</evidence>
<dbReference type="GO" id="GO:1990904">
    <property type="term" value="C:ribonucleoprotein complex"/>
    <property type="evidence" value="ECO:0000318"/>
    <property type="project" value="GO_Central"/>
</dbReference>
<feature type="domain" description="L1 transposable element dsRBD-like" evidence="8">
    <location>
        <begin position="242"/>
        <end position="304"/>
    </location>
</feature>
<feature type="domain" description="L1 transposable element dsRBD-like" evidence="8">
    <location>
        <begin position="794"/>
        <end position="856"/>
    </location>
</feature>
<reference evidence="9" key="3">
    <citation type="submission" date="2025-09" db="UniProtKB">
        <authorList>
            <consortium name="Ensembl"/>
        </authorList>
    </citation>
    <scope>IDENTIFICATION</scope>
    <source>
        <strain evidence="9">Thoroughbred</strain>
    </source>
</reference>
<evidence type="ECO:0000256" key="3">
    <source>
        <dbReference type="ARBA" id="ARBA00073056"/>
    </source>
</evidence>
<dbReference type="AlphaFoldDB" id="F6PV35"/>
<evidence type="ECO:0000313" key="10">
    <source>
        <dbReference type="Proteomes" id="UP000002281"/>
    </source>
</evidence>
<dbReference type="GO" id="GO:0003727">
    <property type="term" value="F:single-stranded RNA binding"/>
    <property type="evidence" value="ECO:0000318"/>
    <property type="project" value="GO_Central"/>
</dbReference>
<dbReference type="STRING" id="9796.ENSECAP00000010930"/>
<feature type="compositionally biased region" description="Basic and acidic residues" evidence="6">
    <location>
        <begin position="477"/>
        <end position="502"/>
    </location>
</feature>